<feature type="transmembrane region" description="Helical" evidence="5">
    <location>
        <begin position="29"/>
        <end position="51"/>
    </location>
</feature>
<protein>
    <recommendedName>
        <fullName evidence="8">EI24-domain-containing protein</fullName>
    </recommendedName>
</protein>
<keyword evidence="4 5" id="KW-0472">Membrane</keyword>
<evidence type="ECO:0000256" key="5">
    <source>
        <dbReference type="SAM" id="Phobius"/>
    </source>
</evidence>
<evidence type="ECO:0000256" key="4">
    <source>
        <dbReference type="ARBA" id="ARBA00023136"/>
    </source>
</evidence>
<dbReference type="EMBL" id="MCFH01000039">
    <property type="protein sequence ID" value="ORX45597.1"/>
    <property type="molecule type" value="Genomic_DNA"/>
</dbReference>
<dbReference type="PANTHER" id="PTHR34292:SF2">
    <property type="entry name" value="OUTER SPORE WALL PROTEIN LDS1"/>
    <property type="match status" value="1"/>
</dbReference>
<dbReference type="Proteomes" id="UP000193719">
    <property type="component" value="Unassembled WGS sequence"/>
</dbReference>
<comment type="subcellular location">
    <subcellularLocation>
        <location evidence="1">Membrane</location>
        <topology evidence="1">Multi-pass membrane protein</topology>
    </subcellularLocation>
</comment>
<evidence type="ECO:0000256" key="2">
    <source>
        <dbReference type="ARBA" id="ARBA00022692"/>
    </source>
</evidence>
<dbReference type="PANTHER" id="PTHR34292">
    <property type="entry name" value="OUTER SPORE WALL PROTEIN LDS1"/>
    <property type="match status" value="1"/>
</dbReference>
<gene>
    <name evidence="6" type="ORF">BCR36DRAFT_585617</name>
</gene>
<evidence type="ECO:0000313" key="7">
    <source>
        <dbReference type="Proteomes" id="UP000193719"/>
    </source>
</evidence>
<organism evidence="6 7">
    <name type="scientific">Piromyces finnis</name>
    <dbReference type="NCBI Taxonomy" id="1754191"/>
    <lineage>
        <taxon>Eukaryota</taxon>
        <taxon>Fungi</taxon>
        <taxon>Fungi incertae sedis</taxon>
        <taxon>Chytridiomycota</taxon>
        <taxon>Chytridiomycota incertae sedis</taxon>
        <taxon>Neocallimastigomycetes</taxon>
        <taxon>Neocallimastigales</taxon>
        <taxon>Neocallimastigaceae</taxon>
        <taxon>Piromyces</taxon>
    </lineage>
</organism>
<reference evidence="6 7" key="2">
    <citation type="submission" date="2016-08" db="EMBL/GenBank/DDBJ databases">
        <title>Pervasive Adenine N6-methylation of Active Genes in Fungi.</title>
        <authorList>
            <consortium name="DOE Joint Genome Institute"/>
            <person name="Mondo S.J."/>
            <person name="Dannebaum R.O."/>
            <person name="Kuo R.C."/>
            <person name="Labutti K."/>
            <person name="Haridas S."/>
            <person name="Kuo A."/>
            <person name="Salamov A."/>
            <person name="Ahrendt S.R."/>
            <person name="Lipzen A."/>
            <person name="Sullivan W."/>
            <person name="Andreopoulos W.B."/>
            <person name="Clum A."/>
            <person name="Lindquist E."/>
            <person name="Daum C."/>
            <person name="Ramamoorthy G.K."/>
            <person name="Gryganskyi A."/>
            <person name="Culley D."/>
            <person name="Magnuson J.K."/>
            <person name="James T.Y."/>
            <person name="O'Malley M.A."/>
            <person name="Stajich J.E."/>
            <person name="Spatafora J.W."/>
            <person name="Visel A."/>
            <person name="Grigoriev I.V."/>
        </authorList>
    </citation>
    <scope>NUCLEOTIDE SEQUENCE [LARGE SCALE GENOMIC DNA]</scope>
    <source>
        <strain evidence="7">finn</strain>
    </source>
</reference>
<dbReference type="InterPro" id="IPR052786">
    <property type="entry name" value="Spore_wall_assembly"/>
</dbReference>
<proteinExistence type="predicted"/>
<dbReference type="InterPro" id="IPR059112">
    <property type="entry name" value="CysZ/EI24"/>
</dbReference>
<name>A0A1Y1V236_9FUNG</name>
<evidence type="ECO:0008006" key="8">
    <source>
        <dbReference type="Google" id="ProtNLM"/>
    </source>
</evidence>
<evidence type="ECO:0000256" key="3">
    <source>
        <dbReference type="ARBA" id="ARBA00022989"/>
    </source>
</evidence>
<feature type="transmembrane region" description="Helical" evidence="5">
    <location>
        <begin position="73"/>
        <end position="99"/>
    </location>
</feature>
<keyword evidence="2 5" id="KW-0812">Transmembrane</keyword>
<evidence type="ECO:0000256" key="1">
    <source>
        <dbReference type="ARBA" id="ARBA00004141"/>
    </source>
</evidence>
<reference evidence="6 7" key="1">
    <citation type="submission" date="2016-08" db="EMBL/GenBank/DDBJ databases">
        <title>Genomes of anaerobic fungi encode conserved fungal cellulosomes for biomass hydrolysis.</title>
        <authorList>
            <consortium name="DOE Joint Genome Institute"/>
            <person name="Haitjema C.H."/>
            <person name="Gilmore S.P."/>
            <person name="Henske J.K."/>
            <person name="Solomon K.V."/>
            <person name="De Groot R."/>
            <person name="Kuo A."/>
            <person name="Mondo S.J."/>
            <person name="Salamov A.A."/>
            <person name="Labutti K."/>
            <person name="Zhao Z."/>
            <person name="Chiniquy J."/>
            <person name="Barry K."/>
            <person name="Brewer H.M."/>
            <person name="Purvine S.O."/>
            <person name="Wright A.T."/>
            <person name="Boxma B."/>
            <person name="Van Alen T."/>
            <person name="Hackstein J.H."/>
            <person name="Baker S.E."/>
            <person name="Grigoriev I.V."/>
            <person name="O'Malley M.A."/>
        </authorList>
    </citation>
    <scope>NUCLEOTIDE SEQUENCE [LARGE SCALE GENOMIC DNA]</scope>
    <source>
        <strain evidence="7">finn</strain>
    </source>
</reference>
<evidence type="ECO:0000313" key="6">
    <source>
        <dbReference type="EMBL" id="ORX45597.1"/>
    </source>
</evidence>
<dbReference type="Pfam" id="PF07264">
    <property type="entry name" value="EI24"/>
    <property type="match status" value="1"/>
</dbReference>
<dbReference type="AlphaFoldDB" id="A0A1Y1V236"/>
<comment type="caution">
    <text evidence="6">The sequence shown here is derived from an EMBL/GenBank/DDBJ whole genome shotgun (WGS) entry which is preliminary data.</text>
</comment>
<dbReference type="OrthoDB" id="2107885at2759"/>
<sequence>MVEIINGYVYPFRGIFYLLKKQQLRKNSLLPIIFSLIIDLVVLILIFKFAYTPQYDLINDHILTFFWSWLNKVITVIIALIEVYIIAMIVINIFLGYFFEKTFDEVLVLKGCHHLLEQDDGSCIRSLKRSFRLFQLFKIIVAIITLPMNFIPTIGSIGYYFCNGIIQGWDQQDRYFDLKKIDSTGEQWQWVKDHFKNMCTFGIVSFFLESIPLIGVFFNITNAVGIALYDCHLEKKNGGIDDKLSDINVSENEENIISQPQPTQEINTKNVRNYGTNYFE</sequence>
<feature type="transmembrane region" description="Helical" evidence="5">
    <location>
        <begin position="136"/>
        <end position="161"/>
    </location>
</feature>
<keyword evidence="3 5" id="KW-1133">Transmembrane helix</keyword>
<accession>A0A1Y1V236</accession>
<dbReference type="STRING" id="1754191.A0A1Y1V236"/>
<keyword evidence="7" id="KW-1185">Reference proteome</keyword>